<dbReference type="SMART" id="SM00491">
    <property type="entry name" value="HELICc2"/>
    <property type="match status" value="1"/>
</dbReference>
<feature type="domain" description="Helicase ATP-binding" evidence="1">
    <location>
        <begin position="38"/>
        <end position="305"/>
    </location>
</feature>
<reference evidence="2" key="1">
    <citation type="submission" date="2021-04" db="EMBL/GenBank/DDBJ databases">
        <title>Phylogenetic analysis of Acidobacteriaceae.</title>
        <authorList>
            <person name="Qiu L."/>
            <person name="Zhang Q."/>
        </authorList>
    </citation>
    <scope>NUCLEOTIDE SEQUENCE</scope>
    <source>
        <strain evidence="2">DSM 25168</strain>
    </source>
</reference>
<dbReference type="Proteomes" id="UP001059380">
    <property type="component" value="Chromosome"/>
</dbReference>
<dbReference type="InterPro" id="IPR014001">
    <property type="entry name" value="Helicase_ATP-bd"/>
</dbReference>
<protein>
    <recommendedName>
        <fullName evidence="1">Helicase ATP-binding domain-containing protein</fullName>
    </recommendedName>
</protein>
<dbReference type="GO" id="GO:0004386">
    <property type="term" value="F:helicase activity"/>
    <property type="evidence" value="ECO:0007669"/>
    <property type="project" value="InterPro"/>
</dbReference>
<evidence type="ECO:0000313" key="3">
    <source>
        <dbReference type="Proteomes" id="UP001059380"/>
    </source>
</evidence>
<dbReference type="Pfam" id="PF13307">
    <property type="entry name" value="Helicase_C_2"/>
    <property type="match status" value="1"/>
</dbReference>
<dbReference type="GO" id="GO:0005524">
    <property type="term" value="F:ATP binding"/>
    <property type="evidence" value="ECO:0007669"/>
    <property type="project" value="InterPro"/>
</dbReference>
<name>A0A9J7BQZ6_9BACT</name>
<evidence type="ECO:0000313" key="2">
    <source>
        <dbReference type="EMBL" id="UWZ85104.1"/>
    </source>
</evidence>
<dbReference type="SMART" id="SM00487">
    <property type="entry name" value="DEXDc"/>
    <property type="match status" value="1"/>
</dbReference>
<organism evidence="2 3">
    <name type="scientific">Occallatibacter riparius</name>
    <dbReference type="NCBI Taxonomy" id="1002689"/>
    <lineage>
        <taxon>Bacteria</taxon>
        <taxon>Pseudomonadati</taxon>
        <taxon>Acidobacteriota</taxon>
        <taxon>Terriglobia</taxon>
        <taxon>Terriglobales</taxon>
        <taxon>Acidobacteriaceae</taxon>
        <taxon>Occallatibacter</taxon>
    </lineage>
</organism>
<dbReference type="InterPro" id="IPR027417">
    <property type="entry name" value="P-loop_NTPase"/>
</dbReference>
<dbReference type="GO" id="GO:0003676">
    <property type="term" value="F:nucleic acid binding"/>
    <property type="evidence" value="ECO:0007669"/>
    <property type="project" value="InterPro"/>
</dbReference>
<dbReference type="KEGG" id="orp:MOP44_03970"/>
<dbReference type="SUPFAM" id="SSF52540">
    <property type="entry name" value="P-loop containing nucleoside triphosphate hydrolases"/>
    <property type="match status" value="2"/>
</dbReference>
<dbReference type="GO" id="GO:0006139">
    <property type="term" value="P:nucleobase-containing compound metabolic process"/>
    <property type="evidence" value="ECO:0007669"/>
    <property type="project" value="InterPro"/>
</dbReference>
<dbReference type="InterPro" id="IPR006555">
    <property type="entry name" value="ATP-dep_Helicase_C"/>
</dbReference>
<dbReference type="Gene3D" id="3.40.50.300">
    <property type="entry name" value="P-loop containing nucleotide triphosphate hydrolases"/>
    <property type="match status" value="2"/>
</dbReference>
<sequence>MNPAALSLPTSFVDFLHSLNSTKFKDLWPAQEHILAKYKDFCLTPDLAVELPTGAGKTLIALLTAEVWRRSGGKVAILSANKTLARQMLAEANSLGIPAVLMEGRGQDIPGTDKRAYQRAAKVAIMNYWVYFNQNPVLDPADLLVMDDAHLAEHCLHSLFSVEITKFSHPELFSTIVTTLRDAFPGYAVLNDALAEESVGTITPPELLSFFDQIQVADRLRTIIDSSAALGSDSDLRFRWQRTRLHLREANIYIGTTTIWVRPYVYPLSSFEHYRETTQRLYVSATIGDPADLARRLGVNPITTIPVDAQFGEKTSGRRLIIMNRLEESDIPPRLGGAIFAALSVHPKSVWLCSSGAVAKRYKEVVSEWLNKCGFVGHPTWVLSPLGDEIDSFKAAPAGHLFVAGRFDGMDFKANECRLVVITTLPRAINIQEEFITAYLRDAGFMRRRLNSRIIQALGRCNRAEDDFGVYILADRRFATHFGRESNREGIPRNMIAELDIAQDTAELDDQKIRDNVTNFLQGNFGAYDASFAQYLSSVPQAQQFNMSLSASKVVKAEVTAWSAMYESQNYGLAADRFEEVWKAYRDENIIELGAFHKWNQAKATYLLSLSGEPGSQAKAYLLAEEAIGRGNKTSWFNRLRASLNRSRSSNQPSDSETSEYGFSLARAFDEFLELNGTRERFEKACQRISAALASDKHDQYCDGLKSLGVLLAYNASRPKGSAATDNRWRGTFGNSKEAITFEAKIEHVEGNAITSSHMGQAHNQLNRALAELAPLGYTVRGTILTHLGEIDPAARSSAGPIRILRQDAVLRLWNHVERLLRDYANGWKLDDVTARIGKTQALLPRCPSAGWLVQALSADELFVSSDVLLRGWPITTG</sequence>
<dbReference type="InterPro" id="IPR011545">
    <property type="entry name" value="DEAD/DEAH_box_helicase_dom"/>
</dbReference>
<dbReference type="PROSITE" id="PS51192">
    <property type="entry name" value="HELICASE_ATP_BIND_1"/>
    <property type="match status" value="1"/>
</dbReference>
<dbReference type="AlphaFoldDB" id="A0A9J7BQZ6"/>
<dbReference type="GO" id="GO:0016818">
    <property type="term" value="F:hydrolase activity, acting on acid anhydrides, in phosphorus-containing anhydrides"/>
    <property type="evidence" value="ECO:0007669"/>
    <property type="project" value="InterPro"/>
</dbReference>
<dbReference type="Pfam" id="PF00270">
    <property type="entry name" value="DEAD"/>
    <property type="match status" value="1"/>
</dbReference>
<keyword evidence="3" id="KW-1185">Reference proteome</keyword>
<dbReference type="RefSeq" id="WP_260794618.1">
    <property type="nucleotide sequence ID" value="NZ_CP093313.1"/>
</dbReference>
<evidence type="ECO:0000259" key="1">
    <source>
        <dbReference type="PROSITE" id="PS51192"/>
    </source>
</evidence>
<accession>A0A9J7BQZ6</accession>
<proteinExistence type="predicted"/>
<gene>
    <name evidence="2" type="ORF">MOP44_03970</name>
</gene>
<dbReference type="EMBL" id="CP093313">
    <property type="protein sequence ID" value="UWZ85104.1"/>
    <property type="molecule type" value="Genomic_DNA"/>
</dbReference>